<dbReference type="Proteomes" id="UP000198406">
    <property type="component" value="Unassembled WGS sequence"/>
</dbReference>
<protein>
    <recommendedName>
        <fullName evidence="1">Potassium channel tetramerisation-type BTB domain-containing protein</fullName>
    </recommendedName>
</protein>
<dbReference type="Gene3D" id="3.30.710.10">
    <property type="entry name" value="Potassium Channel Kv1.1, Chain A"/>
    <property type="match status" value="1"/>
</dbReference>
<accession>A0A1Z5K880</accession>
<dbReference type="PANTHER" id="PTHR11145">
    <property type="entry name" value="BTB/POZ DOMAIN-CONTAINING ADAPTER FOR CUL3-MEDIATED RHOA DEGRADATION PROTEIN FAMILY MEMBER"/>
    <property type="match status" value="1"/>
</dbReference>
<dbReference type="OrthoDB" id="45549at2759"/>
<name>A0A1Z5K880_FISSO</name>
<evidence type="ECO:0000259" key="1">
    <source>
        <dbReference type="Pfam" id="PF02214"/>
    </source>
</evidence>
<sequence length="156" mass="17392">MNSDPNIKMIRLNVGGTRYDLSLDTLSRSGNSLLKTMILSNVNAGKPYDPVFIDRSGRLFEYVLEYMRTGKIYLRPTENSAAVKNELEFYGFFAPSFLFVENKKDYAEAITVTHILLRCLTAGVMVNSVLVVLAALDVCVGLGKLRVSLDLFSIRA</sequence>
<dbReference type="InParanoid" id="A0A1Z5K880"/>
<dbReference type="InterPro" id="IPR045068">
    <property type="entry name" value="BACURD1-3"/>
</dbReference>
<dbReference type="InterPro" id="IPR011333">
    <property type="entry name" value="SKP1/BTB/POZ_sf"/>
</dbReference>
<proteinExistence type="predicted"/>
<keyword evidence="3" id="KW-1185">Reference proteome</keyword>
<organism evidence="2 3">
    <name type="scientific">Fistulifera solaris</name>
    <name type="common">Oleaginous diatom</name>
    <dbReference type="NCBI Taxonomy" id="1519565"/>
    <lineage>
        <taxon>Eukaryota</taxon>
        <taxon>Sar</taxon>
        <taxon>Stramenopiles</taxon>
        <taxon>Ochrophyta</taxon>
        <taxon>Bacillariophyta</taxon>
        <taxon>Bacillariophyceae</taxon>
        <taxon>Bacillariophycidae</taxon>
        <taxon>Naviculales</taxon>
        <taxon>Naviculaceae</taxon>
        <taxon>Fistulifera</taxon>
    </lineage>
</organism>
<dbReference type="GO" id="GO:0051260">
    <property type="term" value="P:protein homooligomerization"/>
    <property type="evidence" value="ECO:0007669"/>
    <property type="project" value="InterPro"/>
</dbReference>
<dbReference type="Pfam" id="PF02214">
    <property type="entry name" value="BTB_2"/>
    <property type="match status" value="1"/>
</dbReference>
<dbReference type="InterPro" id="IPR003131">
    <property type="entry name" value="T1-type_BTB"/>
</dbReference>
<dbReference type="CDD" id="cd18316">
    <property type="entry name" value="BTB_POZ_KCTD-like"/>
    <property type="match status" value="1"/>
</dbReference>
<evidence type="ECO:0000313" key="2">
    <source>
        <dbReference type="EMBL" id="GAX22426.1"/>
    </source>
</evidence>
<feature type="domain" description="Potassium channel tetramerisation-type BTB" evidence="1">
    <location>
        <begin position="10"/>
        <end position="92"/>
    </location>
</feature>
<gene>
    <name evidence="2" type="ORF">FisN_14Hu040</name>
</gene>
<dbReference type="PANTHER" id="PTHR11145:SF8">
    <property type="entry name" value="RE57120P"/>
    <property type="match status" value="1"/>
</dbReference>
<dbReference type="EMBL" id="BDSP01000184">
    <property type="protein sequence ID" value="GAX22426.1"/>
    <property type="molecule type" value="Genomic_DNA"/>
</dbReference>
<comment type="caution">
    <text evidence="2">The sequence shown here is derived from an EMBL/GenBank/DDBJ whole genome shotgun (WGS) entry which is preliminary data.</text>
</comment>
<dbReference type="SUPFAM" id="SSF54695">
    <property type="entry name" value="POZ domain"/>
    <property type="match status" value="1"/>
</dbReference>
<evidence type="ECO:0000313" key="3">
    <source>
        <dbReference type="Proteomes" id="UP000198406"/>
    </source>
</evidence>
<dbReference type="AlphaFoldDB" id="A0A1Z5K880"/>
<reference evidence="2 3" key="1">
    <citation type="journal article" date="2015" name="Plant Cell">
        <title>Oil accumulation by the oleaginous diatom Fistulifera solaris as revealed by the genome and transcriptome.</title>
        <authorList>
            <person name="Tanaka T."/>
            <person name="Maeda Y."/>
            <person name="Veluchamy A."/>
            <person name="Tanaka M."/>
            <person name="Abida H."/>
            <person name="Marechal E."/>
            <person name="Bowler C."/>
            <person name="Muto M."/>
            <person name="Sunaga Y."/>
            <person name="Tanaka M."/>
            <person name="Yoshino T."/>
            <person name="Taniguchi T."/>
            <person name="Fukuda Y."/>
            <person name="Nemoto M."/>
            <person name="Matsumoto M."/>
            <person name="Wong P.S."/>
            <person name="Aburatani S."/>
            <person name="Fujibuchi W."/>
        </authorList>
    </citation>
    <scope>NUCLEOTIDE SEQUENCE [LARGE SCALE GENOMIC DNA]</scope>
    <source>
        <strain evidence="2 3">JPCC DA0580</strain>
    </source>
</reference>